<keyword evidence="4" id="KW-0732">Signal</keyword>
<evidence type="ECO:0000256" key="3">
    <source>
        <dbReference type="PROSITE-ProRule" id="PRU00497"/>
    </source>
</evidence>
<gene>
    <name evidence="5" type="ORF">R5R35_007840</name>
</gene>
<evidence type="ECO:0008006" key="7">
    <source>
        <dbReference type="Google" id="ProtNLM"/>
    </source>
</evidence>
<keyword evidence="2" id="KW-0873">Pyrrolidone carboxylic acid</keyword>
<dbReference type="Proteomes" id="UP001378592">
    <property type="component" value="Unassembled WGS sequence"/>
</dbReference>
<protein>
    <recommendedName>
        <fullName evidence="7">Cuticular protein</fullName>
    </recommendedName>
</protein>
<name>A0AAN9ZAB4_9ORTH</name>
<evidence type="ECO:0000256" key="4">
    <source>
        <dbReference type="SAM" id="SignalP"/>
    </source>
</evidence>
<keyword evidence="1 3" id="KW-0193">Cuticle</keyword>
<keyword evidence="6" id="KW-1185">Reference proteome</keyword>
<dbReference type="GO" id="GO:0008010">
    <property type="term" value="F:structural constituent of chitin-based larval cuticle"/>
    <property type="evidence" value="ECO:0007669"/>
    <property type="project" value="TreeGrafter"/>
</dbReference>
<dbReference type="PROSITE" id="PS51155">
    <property type="entry name" value="CHIT_BIND_RR_2"/>
    <property type="match status" value="1"/>
</dbReference>
<evidence type="ECO:0000313" key="5">
    <source>
        <dbReference type="EMBL" id="KAK7874378.1"/>
    </source>
</evidence>
<dbReference type="PANTHER" id="PTHR10380:SF173">
    <property type="entry name" value="CUTICULAR PROTEIN 47EF, ISOFORM C-RELATED"/>
    <property type="match status" value="1"/>
</dbReference>
<sequence length="147" mass="15566">MQALSLLMLVAAAAGAASAVAVLPSHAEEEPTTAGPPQPYSFAYAAGRFPNHVDRTHEEASDGSGVVRGSYAWVDPRFQVRRVEYVADAHGFHPVLSSPVADTPAVAAAKQRHAALYERIAAEHARLAAQRQEEAARAAAEEADNRA</sequence>
<dbReference type="GO" id="GO:0062129">
    <property type="term" value="C:chitin-based extracellular matrix"/>
    <property type="evidence" value="ECO:0007669"/>
    <property type="project" value="TreeGrafter"/>
</dbReference>
<dbReference type="InterPro" id="IPR050468">
    <property type="entry name" value="Cuticle_Struct_Prot"/>
</dbReference>
<evidence type="ECO:0000313" key="6">
    <source>
        <dbReference type="Proteomes" id="UP001378592"/>
    </source>
</evidence>
<proteinExistence type="predicted"/>
<dbReference type="AlphaFoldDB" id="A0AAN9ZAB4"/>
<feature type="chain" id="PRO_5042998207" description="Cuticular protein" evidence="4">
    <location>
        <begin position="20"/>
        <end position="147"/>
    </location>
</feature>
<dbReference type="InterPro" id="IPR000618">
    <property type="entry name" value="Insect_cuticle"/>
</dbReference>
<organism evidence="5 6">
    <name type="scientific">Gryllus longicercus</name>
    <dbReference type="NCBI Taxonomy" id="2509291"/>
    <lineage>
        <taxon>Eukaryota</taxon>
        <taxon>Metazoa</taxon>
        <taxon>Ecdysozoa</taxon>
        <taxon>Arthropoda</taxon>
        <taxon>Hexapoda</taxon>
        <taxon>Insecta</taxon>
        <taxon>Pterygota</taxon>
        <taxon>Neoptera</taxon>
        <taxon>Polyneoptera</taxon>
        <taxon>Orthoptera</taxon>
        <taxon>Ensifera</taxon>
        <taxon>Gryllidea</taxon>
        <taxon>Grylloidea</taxon>
        <taxon>Gryllidae</taxon>
        <taxon>Gryllinae</taxon>
        <taxon>Gryllus</taxon>
    </lineage>
</organism>
<comment type="caution">
    <text evidence="5">The sequence shown here is derived from an EMBL/GenBank/DDBJ whole genome shotgun (WGS) entry which is preliminary data.</text>
</comment>
<reference evidence="5 6" key="1">
    <citation type="submission" date="2024-03" db="EMBL/GenBank/DDBJ databases">
        <title>The genome assembly and annotation of the cricket Gryllus longicercus Weissman &amp; Gray.</title>
        <authorList>
            <person name="Szrajer S."/>
            <person name="Gray D."/>
            <person name="Ylla G."/>
        </authorList>
    </citation>
    <scope>NUCLEOTIDE SEQUENCE [LARGE SCALE GENOMIC DNA]</scope>
    <source>
        <strain evidence="5">DAG 2021-001</strain>
        <tissue evidence="5">Whole body minus gut</tissue>
    </source>
</reference>
<dbReference type="Pfam" id="PF00379">
    <property type="entry name" value="Chitin_bind_4"/>
    <property type="match status" value="1"/>
</dbReference>
<dbReference type="EMBL" id="JAZDUA010000003">
    <property type="protein sequence ID" value="KAK7874378.1"/>
    <property type="molecule type" value="Genomic_DNA"/>
</dbReference>
<feature type="signal peptide" evidence="4">
    <location>
        <begin position="1"/>
        <end position="19"/>
    </location>
</feature>
<evidence type="ECO:0000256" key="2">
    <source>
        <dbReference type="ARBA" id="ARBA00023283"/>
    </source>
</evidence>
<dbReference type="PANTHER" id="PTHR10380">
    <property type="entry name" value="CUTICLE PROTEIN"/>
    <property type="match status" value="1"/>
</dbReference>
<evidence type="ECO:0000256" key="1">
    <source>
        <dbReference type="ARBA" id="ARBA00022460"/>
    </source>
</evidence>
<accession>A0AAN9ZAB4</accession>